<protein>
    <recommendedName>
        <fullName evidence="2">histidine kinase</fullName>
        <ecNumber evidence="2">2.7.13.3</ecNumber>
    </recommendedName>
</protein>
<organism evidence="12">
    <name type="scientific">Sinorhizobium medicae</name>
    <dbReference type="NCBI Taxonomy" id="110321"/>
    <lineage>
        <taxon>Bacteria</taxon>
        <taxon>Pseudomonadati</taxon>
        <taxon>Pseudomonadota</taxon>
        <taxon>Alphaproteobacteria</taxon>
        <taxon>Hyphomicrobiales</taxon>
        <taxon>Rhizobiaceae</taxon>
        <taxon>Sinorhizobium/Ensifer group</taxon>
        <taxon>Sinorhizobium</taxon>
    </lineage>
</organism>
<dbReference type="InterPro" id="IPR036890">
    <property type="entry name" value="HATPase_C_sf"/>
</dbReference>
<keyword evidence="3" id="KW-0597">Phosphoprotein</keyword>
<dbReference type="Gene3D" id="3.30.450.20">
    <property type="entry name" value="PAS domain"/>
    <property type="match status" value="1"/>
</dbReference>
<proteinExistence type="predicted"/>
<dbReference type="InterPro" id="IPR003661">
    <property type="entry name" value="HisK_dim/P_dom"/>
</dbReference>
<dbReference type="Gene3D" id="2.10.70.100">
    <property type="match status" value="1"/>
</dbReference>
<dbReference type="Pfam" id="PF02518">
    <property type="entry name" value="HATPase_c"/>
    <property type="match status" value="1"/>
</dbReference>
<dbReference type="PROSITE" id="PS50113">
    <property type="entry name" value="PAC"/>
    <property type="match status" value="1"/>
</dbReference>
<keyword evidence="7" id="KW-0067">ATP-binding</keyword>
<dbReference type="EMBL" id="CABFNB010000151">
    <property type="protein sequence ID" value="VTZ65474.1"/>
    <property type="molecule type" value="Genomic_DNA"/>
</dbReference>
<dbReference type="SUPFAM" id="SSF55874">
    <property type="entry name" value="ATPase domain of HSP90 chaperone/DNA topoisomerase II/histidine kinase"/>
    <property type="match status" value="1"/>
</dbReference>
<feature type="domain" description="Histidine kinase" evidence="10">
    <location>
        <begin position="298"/>
        <end position="512"/>
    </location>
</feature>
<dbReference type="InterPro" id="IPR005467">
    <property type="entry name" value="His_kinase_dom"/>
</dbReference>
<evidence type="ECO:0000256" key="1">
    <source>
        <dbReference type="ARBA" id="ARBA00000085"/>
    </source>
</evidence>
<dbReference type="PRINTS" id="PR00344">
    <property type="entry name" value="BCTRLSENSOR"/>
</dbReference>
<evidence type="ECO:0000259" key="11">
    <source>
        <dbReference type="PROSITE" id="PS50113"/>
    </source>
</evidence>
<dbReference type="EC" id="2.7.13.3" evidence="2"/>
<dbReference type="RefSeq" id="WP_180162281.1">
    <property type="nucleotide sequence ID" value="NZ_CABFNB010000151.1"/>
</dbReference>
<dbReference type="InterPro" id="IPR036097">
    <property type="entry name" value="HisK_dim/P_sf"/>
</dbReference>
<gene>
    <name evidence="12" type="ORF">EMEDMD4_800056</name>
</gene>
<dbReference type="InterPro" id="IPR000700">
    <property type="entry name" value="PAS-assoc_C"/>
</dbReference>
<dbReference type="Proteomes" id="UP000507954">
    <property type="component" value="Unassembled WGS sequence"/>
</dbReference>
<dbReference type="InterPro" id="IPR003594">
    <property type="entry name" value="HATPase_dom"/>
</dbReference>
<dbReference type="Pfam" id="PF08447">
    <property type="entry name" value="PAS_3"/>
    <property type="match status" value="1"/>
</dbReference>
<keyword evidence="4" id="KW-0808">Transferase</keyword>
<evidence type="ECO:0000313" key="12">
    <source>
        <dbReference type="EMBL" id="VTZ65474.1"/>
    </source>
</evidence>
<evidence type="ECO:0000256" key="3">
    <source>
        <dbReference type="ARBA" id="ARBA00022553"/>
    </source>
</evidence>
<dbReference type="AlphaFoldDB" id="A0A508X905"/>
<evidence type="ECO:0000256" key="2">
    <source>
        <dbReference type="ARBA" id="ARBA00012438"/>
    </source>
</evidence>
<dbReference type="SMART" id="SM00388">
    <property type="entry name" value="HisKA"/>
    <property type="match status" value="1"/>
</dbReference>
<dbReference type="SUPFAM" id="SSF47384">
    <property type="entry name" value="Homodimeric domain of signal transducing histidine kinase"/>
    <property type="match status" value="1"/>
</dbReference>
<evidence type="ECO:0000256" key="6">
    <source>
        <dbReference type="ARBA" id="ARBA00022777"/>
    </source>
</evidence>
<evidence type="ECO:0000256" key="7">
    <source>
        <dbReference type="ARBA" id="ARBA00022840"/>
    </source>
</evidence>
<comment type="catalytic activity">
    <reaction evidence="1">
        <text>ATP + protein L-histidine = ADP + protein N-phospho-L-histidine.</text>
        <dbReference type="EC" id="2.7.13.3"/>
    </reaction>
</comment>
<keyword evidence="5" id="KW-0547">Nucleotide-binding</keyword>
<dbReference type="SUPFAM" id="SSF55785">
    <property type="entry name" value="PYP-like sensor domain (PAS domain)"/>
    <property type="match status" value="1"/>
</dbReference>
<dbReference type="PANTHER" id="PTHR43065:SF10">
    <property type="entry name" value="PEROXIDE STRESS-ACTIVATED HISTIDINE KINASE MAK3"/>
    <property type="match status" value="1"/>
</dbReference>
<keyword evidence="9" id="KW-0175">Coiled coil</keyword>
<feature type="coiled-coil region" evidence="9">
    <location>
        <begin position="127"/>
        <end position="166"/>
    </location>
</feature>
<keyword evidence="8" id="KW-0902">Two-component regulatory system</keyword>
<dbReference type="InterPro" id="IPR000014">
    <property type="entry name" value="PAS"/>
</dbReference>
<keyword evidence="6 12" id="KW-0418">Kinase</keyword>
<evidence type="ECO:0000256" key="9">
    <source>
        <dbReference type="SAM" id="Coils"/>
    </source>
</evidence>
<dbReference type="InterPro" id="IPR004358">
    <property type="entry name" value="Sig_transdc_His_kin-like_C"/>
</dbReference>
<dbReference type="PROSITE" id="PS50109">
    <property type="entry name" value="HIS_KIN"/>
    <property type="match status" value="1"/>
</dbReference>
<dbReference type="GO" id="GO:0000155">
    <property type="term" value="F:phosphorelay sensor kinase activity"/>
    <property type="evidence" value="ECO:0007669"/>
    <property type="project" value="InterPro"/>
</dbReference>
<evidence type="ECO:0000256" key="8">
    <source>
        <dbReference type="ARBA" id="ARBA00023012"/>
    </source>
</evidence>
<dbReference type="Gene3D" id="1.10.287.130">
    <property type="match status" value="1"/>
</dbReference>
<dbReference type="CDD" id="cd00130">
    <property type="entry name" value="PAS"/>
    <property type="match status" value="1"/>
</dbReference>
<reference evidence="12" key="1">
    <citation type="submission" date="2019-06" db="EMBL/GenBank/DDBJ databases">
        <authorList>
            <person name="Le Quere A."/>
            <person name="Colella S."/>
        </authorList>
    </citation>
    <scope>NUCLEOTIDE SEQUENCE</scope>
    <source>
        <strain evidence="12">EmedicaeMD41</strain>
    </source>
</reference>
<dbReference type="InterPro" id="IPR035965">
    <property type="entry name" value="PAS-like_dom_sf"/>
</dbReference>
<dbReference type="GO" id="GO:0005524">
    <property type="term" value="F:ATP binding"/>
    <property type="evidence" value="ECO:0007669"/>
    <property type="project" value="UniProtKB-KW"/>
</dbReference>
<name>A0A508X905_9HYPH</name>
<evidence type="ECO:0000256" key="4">
    <source>
        <dbReference type="ARBA" id="ARBA00022679"/>
    </source>
</evidence>
<dbReference type="PANTHER" id="PTHR43065">
    <property type="entry name" value="SENSOR HISTIDINE KINASE"/>
    <property type="match status" value="1"/>
</dbReference>
<evidence type="ECO:0000259" key="10">
    <source>
        <dbReference type="PROSITE" id="PS50109"/>
    </source>
</evidence>
<dbReference type="Gene3D" id="3.30.565.10">
    <property type="entry name" value="Histidine kinase-like ATPase, C-terminal domain"/>
    <property type="match status" value="1"/>
</dbReference>
<accession>A0A508X905</accession>
<sequence>MRHILEANRPKLPSQLLDASTLGLALPGAVALMFEFADGSELSGIGPSSDYTFPKDSSLDRDRVRRNAISGWQHVAAWKPHAAGYYVISVFVLGAPLARVLVCLADEPEQPLLASLEEYEIVVSGLLVDLQLELLKQEQLREEKELATLRSRLDATRDRLDATEAVARTGSFRWRTSDGHQIWSRMNYALHEYDQSADSVSYDMCLERLHPDDREGFLATVNAAVAESREVEVEYRLLMPGGAVRYVFARAKPYRDGEWIGSLVDVTELRTAEDALRMTQDALSEASRVRTMGELAASIAHELNQPLTSIRANAGAASRWLKREPAIVEKVQSSLTSIIRDAKRGGEVIRNLLTMTLRSGPAIKTSLAQDIVQDVARLVRPELIRQRVKLEIKADKEPAFVKADPGQMQQVLLNLVRNSAEAVDAVNDGPRLVSIICDRDGEHVRLAVEDSGCGIGEAERLKLFEPFYSTKKNGMGMGLAICRSIVRHHKGSLEYQARRPRGSTFTVTLPSA</sequence>
<feature type="domain" description="PAC" evidence="11">
    <location>
        <begin position="231"/>
        <end position="278"/>
    </location>
</feature>
<evidence type="ECO:0000256" key="5">
    <source>
        <dbReference type="ARBA" id="ARBA00022741"/>
    </source>
</evidence>
<dbReference type="CDD" id="cd00082">
    <property type="entry name" value="HisKA"/>
    <property type="match status" value="1"/>
</dbReference>
<dbReference type="Pfam" id="PF00512">
    <property type="entry name" value="HisKA"/>
    <property type="match status" value="1"/>
</dbReference>
<dbReference type="SMART" id="SM00387">
    <property type="entry name" value="HATPase_c"/>
    <property type="match status" value="1"/>
</dbReference>
<dbReference type="InterPro" id="IPR013655">
    <property type="entry name" value="PAS_fold_3"/>
</dbReference>